<gene>
    <name evidence="3" type="ORF">FOB60_004154</name>
</gene>
<dbReference type="Gene3D" id="3.40.720.10">
    <property type="entry name" value="Alkaline Phosphatase, subunit A"/>
    <property type="match status" value="1"/>
</dbReference>
<dbReference type="GO" id="GO:0017111">
    <property type="term" value="F:ribonucleoside triphosphate phosphatase activity"/>
    <property type="evidence" value="ECO:0007669"/>
    <property type="project" value="TreeGrafter"/>
</dbReference>
<dbReference type="PANTHER" id="PTHR10151">
    <property type="entry name" value="ECTONUCLEOTIDE PYROPHOSPHATASE/PHOSPHODIESTERASE"/>
    <property type="match status" value="1"/>
</dbReference>
<dbReference type="GO" id="GO:0047429">
    <property type="term" value="F:nucleoside triphosphate diphosphatase activity"/>
    <property type="evidence" value="ECO:0007669"/>
    <property type="project" value="TreeGrafter"/>
</dbReference>
<feature type="region of interest" description="Disordered" evidence="1">
    <location>
        <begin position="628"/>
        <end position="657"/>
    </location>
</feature>
<comment type="caution">
    <text evidence="3">The sequence shown here is derived from an EMBL/GenBank/DDBJ whole genome shotgun (WGS) entry which is preliminary data.</text>
</comment>
<feature type="compositionally biased region" description="Polar residues" evidence="1">
    <location>
        <begin position="640"/>
        <end position="657"/>
    </location>
</feature>
<dbReference type="AlphaFoldDB" id="A0A8X7NJ11"/>
<dbReference type="InterPro" id="IPR002591">
    <property type="entry name" value="Phosphodiest/P_Trfase"/>
</dbReference>
<dbReference type="Pfam" id="PF01663">
    <property type="entry name" value="Phosphodiest"/>
    <property type="match status" value="1"/>
</dbReference>
<keyword evidence="2" id="KW-0472">Membrane</keyword>
<evidence type="ECO:0000256" key="1">
    <source>
        <dbReference type="SAM" id="MobiDB-lite"/>
    </source>
</evidence>
<dbReference type="InterPro" id="IPR017850">
    <property type="entry name" value="Alkaline_phosphatase_core_sf"/>
</dbReference>
<dbReference type="PANTHER" id="PTHR10151:SF120">
    <property type="entry name" value="BIS(5'-ADENOSYL)-TRIPHOSPHATASE"/>
    <property type="match status" value="1"/>
</dbReference>
<dbReference type="OrthoDB" id="415411at2759"/>
<keyword evidence="2" id="KW-0812">Transmembrane</keyword>
<dbReference type="CDD" id="cd16018">
    <property type="entry name" value="Enpp"/>
    <property type="match status" value="1"/>
</dbReference>
<sequence>MSINYSTPHAVDVPITDMDDPEDDIIFDEHVNERHPPNVLFDPLANDEESKSKSGLIGKLKSLLRNDTRTNDYEMVSRYDAGIDSDEEAMNEPPIDLKEYRLRLLEKKVKNRTIFGGALLTAVAVVLFILYFTKTNGSKLNSESNKPSHKLYSNSTHDFYKTTVVVSLDGFHPHYINPHDTPTLHNMFINDYGAPYMIPSFPSVTFPNHWTLVTGLYPSEHGIVGNTFFDTKLNKQFVSTDPQNGSLDPDFWQGGEPIWKTAVSQGVKAAVHMWPGSEVPGVGPAFDSDKFNGSELLTSKVERVMGWLDREIETRPQLILTYVPTVDEYGHKYGISGDELSKSLTYVDDFVELMKSELHKRNLDNIVNLVFVSDHGMAPTSNKRVVYLDDLIDLKKIDHIDGWPLIGLIPNVDINDAMNEIKANFDQLDANLTKHYHIYKREDIPKRFQFGGKLGEHKFNYRLAPLWIIPDVGYAVTTHKQMEENGGEYKPKGVHGYDNSHLLMRALFLGSGPFFKEKFKSNKVKPFANVNFYNLICDSLELQPAPNNGKLAQDIASQVLPKNWNDALVFPDLPFQVEHIVRNNATYDQLWRVGSKAKPVNEQPNPSPKASLVSGQSTITHIETQSLPKPSDFLTTTTTSNTAGPSKTNTATSTTHQEGIGGLFNEIIDDIEDGVEAIGDALHSFIGDNFD</sequence>
<dbReference type="SUPFAM" id="SSF53649">
    <property type="entry name" value="Alkaline phosphatase-like"/>
    <property type="match status" value="1"/>
</dbReference>
<accession>A0A8X7NJ11</accession>
<dbReference type="GO" id="GO:0009141">
    <property type="term" value="P:nucleoside triphosphate metabolic process"/>
    <property type="evidence" value="ECO:0007669"/>
    <property type="project" value="TreeGrafter"/>
</dbReference>
<dbReference type="EMBL" id="JABWAB010000006">
    <property type="protein sequence ID" value="KAF6048770.1"/>
    <property type="molecule type" value="Genomic_DNA"/>
</dbReference>
<evidence type="ECO:0000313" key="3">
    <source>
        <dbReference type="EMBL" id="KAF6048770.1"/>
    </source>
</evidence>
<feature type="transmembrane region" description="Helical" evidence="2">
    <location>
        <begin position="113"/>
        <end position="132"/>
    </location>
</feature>
<evidence type="ECO:0000256" key="2">
    <source>
        <dbReference type="SAM" id="Phobius"/>
    </source>
</evidence>
<reference evidence="3" key="1">
    <citation type="submission" date="2020-03" db="EMBL/GenBank/DDBJ databases">
        <title>FDA dAtabase for Regulatory Grade micrObial Sequences (FDA-ARGOS): Supporting development and validation of Infectious Disease Dx tests.</title>
        <authorList>
            <person name="Campos J."/>
            <person name="Goldberg B."/>
            <person name="Tallon L."/>
            <person name="Sadzewicz L."/>
            <person name="Vavikolanu K."/>
            <person name="Mehta A."/>
            <person name="Aluvathingal J."/>
            <person name="Nadendla S."/>
            <person name="Nandy P."/>
            <person name="Geyer C."/>
            <person name="Yan Y."/>
            <person name="Sichtig H."/>
        </authorList>
    </citation>
    <scope>NUCLEOTIDE SEQUENCE [LARGE SCALE GENOMIC DNA]</scope>
    <source>
        <strain evidence="3">FDAARGOS_652</strain>
    </source>
</reference>
<evidence type="ECO:0000313" key="4">
    <source>
        <dbReference type="Proteomes" id="UP000590412"/>
    </source>
</evidence>
<keyword evidence="2" id="KW-1133">Transmembrane helix</keyword>
<protein>
    <submittedName>
        <fullName evidence="3">Type I phosphodiesterase / nucleotide pyrophosphatase family protein</fullName>
    </submittedName>
</protein>
<proteinExistence type="predicted"/>
<dbReference type="Proteomes" id="UP000590412">
    <property type="component" value="Unassembled WGS sequence"/>
</dbReference>
<name>A0A8X7NJ11_CANPA</name>
<organism evidence="3 4">
    <name type="scientific">Candida parapsilosis</name>
    <name type="common">Yeast</name>
    <dbReference type="NCBI Taxonomy" id="5480"/>
    <lineage>
        <taxon>Eukaryota</taxon>
        <taxon>Fungi</taxon>
        <taxon>Dikarya</taxon>
        <taxon>Ascomycota</taxon>
        <taxon>Saccharomycotina</taxon>
        <taxon>Pichiomycetes</taxon>
        <taxon>Debaryomycetaceae</taxon>
        <taxon>Candida/Lodderomyces clade</taxon>
        <taxon>Candida</taxon>
    </lineage>
</organism>
<dbReference type="FunFam" id="3.30.1360.180:FF:000003">
    <property type="entry name" value="Type I phosphodiesterase/nucleotide pyrophosphatase family protein"/>
    <property type="match status" value="1"/>
</dbReference>
<dbReference type="Gene3D" id="3.30.1360.180">
    <property type="match status" value="1"/>
</dbReference>